<proteinExistence type="predicted"/>
<organism evidence="1 2">
    <name type="scientific">Fuscovulum blasticum DSM 2131</name>
    <dbReference type="NCBI Taxonomy" id="1188250"/>
    <lineage>
        <taxon>Bacteria</taxon>
        <taxon>Pseudomonadati</taxon>
        <taxon>Pseudomonadota</taxon>
        <taxon>Alphaproteobacteria</taxon>
        <taxon>Rhodobacterales</taxon>
        <taxon>Paracoccaceae</taxon>
        <taxon>Pseudogemmobacter</taxon>
    </lineage>
</organism>
<protein>
    <submittedName>
        <fullName evidence="1">DUF1499 domain-containing protein</fullName>
    </submittedName>
</protein>
<gene>
    <name evidence="1" type="ORF">C5F44_06920</name>
</gene>
<evidence type="ECO:0000313" key="2">
    <source>
        <dbReference type="Proteomes" id="UP000241362"/>
    </source>
</evidence>
<dbReference type="InterPro" id="IPR010865">
    <property type="entry name" value="DUF1499"/>
</dbReference>
<sequence>MKRLVRTMGLTLAFLIIAFLGLTAYVRLAPSDPAQWNVSPPAALWAEGVPWDQVVPAEGAATLRLSATKGVPADLLAKLDAVSMASPRTERLAGSVSEGRITWITRSLLWGFPDYTTAEVRPDGLYIHARLRFGRSDMGVNAARLTDWLSRL</sequence>
<dbReference type="EMBL" id="PZKE01000005">
    <property type="protein sequence ID" value="PTE15013.1"/>
    <property type="molecule type" value="Genomic_DNA"/>
</dbReference>
<evidence type="ECO:0000313" key="1">
    <source>
        <dbReference type="EMBL" id="PTE15013.1"/>
    </source>
</evidence>
<comment type="caution">
    <text evidence="1">The sequence shown here is derived from an EMBL/GenBank/DDBJ whole genome shotgun (WGS) entry which is preliminary data.</text>
</comment>
<dbReference type="RefSeq" id="WP_107672788.1">
    <property type="nucleotide sequence ID" value="NZ_PZKE01000005.1"/>
</dbReference>
<accession>A0A2T4JAX7</accession>
<reference evidence="1 2" key="1">
    <citation type="submission" date="2018-03" db="EMBL/GenBank/DDBJ databases">
        <title>Rhodobacter blasticus.</title>
        <authorList>
            <person name="Meyer T.E."/>
            <person name="Miller S."/>
            <person name="Lodha T."/>
            <person name="Gandham S."/>
            <person name="Chintalapati S."/>
            <person name="Chintalapati V.R."/>
        </authorList>
    </citation>
    <scope>NUCLEOTIDE SEQUENCE [LARGE SCALE GENOMIC DNA]</scope>
    <source>
        <strain evidence="1 2">DSM 2131</strain>
    </source>
</reference>
<name>A0A2T4JAX7_FUSBL</name>
<keyword evidence="2" id="KW-1185">Reference proteome</keyword>
<dbReference type="Proteomes" id="UP000241362">
    <property type="component" value="Unassembled WGS sequence"/>
</dbReference>
<dbReference type="Pfam" id="PF07386">
    <property type="entry name" value="DUF1499"/>
    <property type="match status" value="1"/>
</dbReference>
<dbReference type="AlphaFoldDB" id="A0A2T4JAX7"/>